<name>A0ABN9SQY2_9DINO</name>
<keyword evidence="2" id="KW-1185">Reference proteome</keyword>
<comment type="caution">
    <text evidence="1">The sequence shown here is derived from an EMBL/GenBank/DDBJ whole genome shotgun (WGS) entry which is preliminary data.</text>
</comment>
<organism evidence="1 2">
    <name type="scientific">Prorocentrum cordatum</name>
    <dbReference type="NCBI Taxonomy" id="2364126"/>
    <lineage>
        <taxon>Eukaryota</taxon>
        <taxon>Sar</taxon>
        <taxon>Alveolata</taxon>
        <taxon>Dinophyceae</taxon>
        <taxon>Prorocentrales</taxon>
        <taxon>Prorocentraceae</taxon>
        <taxon>Prorocentrum</taxon>
    </lineage>
</organism>
<proteinExistence type="predicted"/>
<sequence length="445" mass="48385">MCIDTRALDENFQAKNQYVYHIGAKGRLPTGAADCLLKLDSHVYTASVIDTATADFLNTSCYVQGGPNNSNQYHSFTVDFNSFNCMTALNRVGANDCVFVAREGCTPIADSDRQRFYRASSSRNTDGSIDRAACLMQSDRRVDMASVMNALISEPHVTTDTGWGTGSVSRFRGDWGSPATFSIPEGILGIQDAKNPEDIPRTSPTGYCVVTDQTTMSRPTVEMYLDDPSLFEGRFNRDAPAKAVRCARQHLSGLVMRGPALNWIWPSAARRVQIRIYQGGATPAVWERLLTGAGYLYSGRAGLAVFGEVVKRVDKTNSLGPVPEYRHEGGLTHEAMEHVRDLSDPVVVKAIDACKTSRVELPTPAPPEVAGSALSITGPAGRVEDASKIRLLNAPARVSGTAAPTTTSRTLREGRRWVPRLRAWSDRVARVRCRACSAEAASAHP</sequence>
<evidence type="ECO:0000313" key="1">
    <source>
        <dbReference type="EMBL" id="CAK0834333.1"/>
    </source>
</evidence>
<gene>
    <name evidence="1" type="ORF">PCOR1329_LOCUS31785</name>
</gene>
<dbReference type="EMBL" id="CAUYUJ010012636">
    <property type="protein sequence ID" value="CAK0834333.1"/>
    <property type="molecule type" value="Genomic_DNA"/>
</dbReference>
<evidence type="ECO:0000313" key="2">
    <source>
        <dbReference type="Proteomes" id="UP001189429"/>
    </source>
</evidence>
<protein>
    <submittedName>
        <fullName evidence="1">Uncharacterized protein</fullName>
    </submittedName>
</protein>
<reference evidence="1" key="1">
    <citation type="submission" date="2023-10" db="EMBL/GenBank/DDBJ databases">
        <authorList>
            <person name="Chen Y."/>
            <person name="Shah S."/>
            <person name="Dougan E. K."/>
            <person name="Thang M."/>
            <person name="Chan C."/>
        </authorList>
    </citation>
    <scope>NUCLEOTIDE SEQUENCE [LARGE SCALE GENOMIC DNA]</scope>
</reference>
<dbReference type="Proteomes" id="UP001189429">
    <property type="component" value="Unassembled WGS sequence"/>
</dbReference>
<accession>A0ABN9SQY2</accession>